<dbReference type="InterPro" id="IPR029498">
    <property type="entry name" value="HeLo_dom"/>
</dbReference>
<dbReference type="Pfam" id="PF14479">
    <property type="entry name" value="HeLo"/>
    <property type="match status" value="1"/>
</dbReference>
<protein>
    <recommendedName>
        <fullName evidence="2">Prion-inhibition and propagation HeLo domain-containing protein</fullName>
    </recommendedName>
</protein>
<organism evidence="3 4">
    <name type="scientific">Cochliobolus sativus</name>
    <name type="common">Common root rot and spot blotch fungus</name>
    <name type="synonym">Bipolaris sorokiniana</name>
    <dbReference type="NCBI Taxonomy" id="45130"/>
    <lineage>
        <taxon>Eukaryota</taxon>
        <taxon>Fungi</taxon>
        <taxon>Dikarya</taxon>
        <taxon>Ascomycota</taxon>
        <taxon>Pezizomycotina</taxon>
        <taxon>Dothideomycetes</taxon>
        <taxon>Pleosporomycetidae</taxon>
        <taxon>Pleosporales</taxon>
        <taxon>Pleosporineae</taxon>
        <taxon>Pleosporaceae</taxon>
        <taxon>Bipolaris</taxon>
    </lineage>
</organism>
<evidence type="ECO:0000256" key="1">
    <source>
        <dbReference type="SAM" id="MobiDB-lite"/>
    </source>
</evidence>
<dbReference type="InterPro" id="IPR038305">
    <property type="entry name" value="HeLo_sf"/>
</dbReference>
<dbReference type="EMBL" id="WNKQ01000009">
    <property type="protein sequence ID" value="KAF5849082.1"/>
    <property type="molecule type" value="Genomic_DNA"/>
</dbReference>
<comment type="caution">
    <text evidence="3">The sequence shown here is derived from an EMBL/GenBank/DDBJ whole genome shotgun (WGS) entry which is preliminary data.</text>
</comment>
<feature type="region of interest" description="Disordered" evidence="1">
    <location>
        <begin position="156"/>
        <end position="178"/>
    </location>
</feature>
<proteinExistence type="predicted"/>
<evidence type="ECO:0000313" key="3">
    <source>
        <dbReference type="EMBL" id="KAF5849082.1"/>
    </source>
</evidence>
<evidence type="ECO:0000313" key="4">
    <source>
        <dbReference type="Proteomes" id="UP000624244"/>
    </source>
</evidence>
<dbReference type="Proteomes" id="UP000624244">
    <property type="component" value="Unassembled WGS sequence"/>
</dbReference>
<dbReference type="Gene3D" id="1.20.120.1020">
    <property type="entry name" value="Prion-inhibition and propagation, HeLo domain"/>
    <property type="match status" value="1"/>
</dbReference>
<accession>A0A8H5ZH13</accession>
<evidence type="ECO:0000259" key="2">
    <source>
        <dbReference type="Pfam" id="PF14479"/>
    </source>
</evidence>
<sequence length="178" mass="20266">MDKDKGSTRADVRNAVRQWTTKYTEKCQLGITKMQWAIHDKRILETVVVNIRNYMDDLVKVFPPDKAEKLLATQQNLQEEDVENLSPRELKMLKDLAERDYDDMLVKAVEHAIKYRNSSSHIYGGEWTVKGEDRDFKHSSGDDVARGATGTGHIYTGKYDISGSGTSNFGNKYESARS</sequence>
<feature type="domain" description="Prion-inhibition and propagation HeLo" evidence="2">
    <location>
        <begin position="18"/>
        <end position="92"/>
    </location>
</feature>
<reference evidence="3" key="1">
    <citation type="submission" date="2019-11" db="EMBL/GenBank/DDBJ databases">
        <title>Bipolaris sorokiniana Genome sequencing.</title>
        <authorList>
            <person name="Wang H."/>
        </authorList>
    </citation>
    <scope>NUCLEOTIDE SEQUENCE</scope>
</reference>
<dbReference type="AlphaFoldDB" id="A0A8H5ZH13"/>
<gene>
    <name evidence="3" type="ORF">GGP41_005998</name>
</gene>
<name>A0A8H5ZH13_COCSA</name>